<evidence type="ECO:0000313" key="3">
    <source>
        <dbReference type="Proteomes" id="UP000821866"/>
    </source>
</evidence>
<dbReference type="SMART" id="SM00950">
    <property type="entry name" value="Piwi"/>
    <property type="match status" value="1"/>
</dbReference>
<name>A0A9J6DHZ2_RHIMP</name>
<protein>
    <recommendedName>
        <fullName evidence="1">Piwi domain-containing protein</fullName>
    </recommendedName>
</protein>
<dbReference type="InterPro" id="IPR003165">
    <property type="entry name" value="Piwi"/>
</dbReference>
<evidence type="ECO:0000313" key="2">
    <source>
        <dbReference type="EMBL" id="KAH8021579.1"/>
    </source>
</evidence>
<dbReference type="InterPro" id="IPR012337">
    <property type="entry name" value="RNaseH-like_sf"/>
</dbReference>
<organism evidence="2 3">
    <name type="scientific">Rhipicephalus microplus</name>
    <name type="common">Cattle tick</name>
    <name type="synonym">Boophilus microplus</name>
    <dbReference type="NCBI Taxonomy" id="6941"/>
    <lineage>
        <taxon>Eukaryota</taxon>
        <taxon>Metazoa</taxon>
        <taxon>Ecdysozoa</taxon>
        <taxon>Arthropoda</taxon>
        <taxon>Chelicerata</taxon>
        <taxon>Arachnida</taxon>
        <taxon>Acari</taxon>
        <taxon>Parasitiformes</taxon>
        <taxon>Ixodida</taxon>
        <taxon>Ixodoidea</taxon>
        <taxon>Ixodidae</taxon>
        <taxon>Rhipicephalinae</taxon>
        <taxon>Rhipicephalus</taxon>
        <taxon>Boophilus</taxon>
    </lineage>
</organism>
<dbReference type="PROSITE" id="PS50822">
    <property type="entry name" value="PIWI"/>
    <property type="match status" value="1"/>
</dbReference>
<accession>A0A9J6DHZ2</accession>
<dbReference type="VEuPathDB" id="VectorBase:LOC119174850"/>
<dbReference type="Pfam" id="PF02171">
    <property type="entry name" value="Piwi"/>
    <property type="match status" value="1"/>
</dbReference>
<keyword evidence="3" id="KW-1185">Reference proteome</keyword>
<sequence length="273" mass="30793">MNVMRKIKAKLGVVDKAMPVDKLSFEDVLVMGADVSHHSPNESKPSVAAIVASIDDCASRYVAAIRPQQKFNNKKRVETIMEMTSMAKELFGYYAEKLRKNPKHILFYRDGVSEGEFRNVCGTELANLKRACRNAFGVEPNITFVTVQKRHRTRFTLNDGNVPPGTVVNTTITQEPEREFFLCSHTPVRGTARPAHYRVYVDECDLPPERLQEITFSLCHMYARCDTPVSIPAPVYYAHLAAARASCHMKGNPQHTTDPINIAESVKKKMFFV</sequence>
<dbReference type="EMBL" id="JABSTU010000009">
    <property type="protein sequence ID" value="KAH8021579.1"/>
    <property type="molecule type" value="Genomic_DNA"/>
</dbReference>
<reference evidence="2" key="1">
    <citation type="journal article" date="2020" name="Cell">
        <title>Large-Scale Comparative Analyses of Tick Genomes Elucidate Their Genetic Diversity and Vector Capacities.</title>
        <authorList>
            <consortium name="Tick Genome and Microbiome Consortium (TIGMIC)"/>
            <person name="Jia N."/>
            <person name="Wang J."/>
            <person name="Shi W."/>
            <person name="Du L."/>
            <person name="Sun Y."/>
            <person name="Zhan W."/>
            <person name="Jiang J.F."/>
            <person name="Wang Q."/>
            <person name="Zhang B."/>
            <person name="Ji P."/>
            <person name="Bell-Sakyi L."/>
            <person name="Cui X.M."/>
            <person name="Yuan T.T."/>
            <person name="Jiang B.G."/>
            <person name="Yang W.F."/>
            <person name="Lam T.T."/>
            <person name="Chang Q.C."/>
            <person name="Ding S.J."/>
            <person name="Wang X.J."/>
            <person name="Zhu J.G."/>
            <person name="Ruan X.D."/>
            <person name="Zhao L."/>
            <person name="Wei J.T."/>
            <person name="Ye R.Z."/>
            <person name="Que T.C."/>
            <person name="Du C.H."/>
            <person name="Zhou Y.H."/>
            <person name="Cheng J.X."/>
            <person name="Dai P.F."/>
            <person name="Guo W.B."/>
            <person name="Han X.H."/>
            <person name="Huang E.J."/>
            <person name="Li L.F."/>
            <person name="Wei W."/>
            <person name="Gao Y.C."/>
            <person name="Liu J.Z."/>
            <person name="Shao H.Z."/>
            <person name="Wang X."/>
            <person name="Wang C.C."/>
            <person name="Yang T.C."/>
            <person name="Huo Q.B."/>
            <person name="Li W."/>
            <person name="Chen H.Y."/>
            <person name="Chen S.E."/>
            <person name="Zhou L.G."/>
            <person name="Ni X.B."/>
            <person name="Tian J.H."/>
            <person name="Sheng Y."/>
            <person name="Liu T."/>
            <person name="Pan Y.S."/>
            <person name="Xia L.Y."/>
            <person name="Li J."/>
            <person name="Zhao F."/>
            <person name="Cao W.C."/>
        </authorList>
    </citation>
    <scope>NUCLEOTIDE SEQUENCE</scope>
    <source>
        <strain evidence="2">Rmic-2018</strain>
    </source>
</reference>
<comment type="caution">
    <text evidence="2">The sequence shown here is derived from an EMBL/GenBank/DDBJ whole genome shotgun (WGS) entry which is preliminary data.</text>
</comment>
<proteinExistence type="predicted"/>
<feature type="domain" description="Piwi" evidence="1">
    <location>
        <begin position="1"/>
        <end position="250"/>
    </location>
</feature>
<dbReference type="Proteomes" id="UP000821866">
    <property type="component" value="Chromosome 7"/>
</dbReference>
<dbReference type="SUPFAM" id="SSF53098">
    <property type="entry name" value="Ribonuclease H-like"/>
    <property type="match status" value="1"/>
</dbReference>
<dbReference type="AlphaFoldDB" id="A0A9J6DHZ2"/>
<dbReference type="PANTHER" id="PTHR22891">
    <property type="entry name" value="EUKARYOTIC TRANSLATION INITIATION FACTOR 2C"/>
    <property type="match status" value="1"/>
</dbReference>
<evidence type="ECO:0000259" key="1">
    <source>
        <dbReference type="PROSITE" id="PS50822"/>
    </source>
</evidence>
<dbReference type="InterPro" id="IPR036397">
    <property type="entry name" value="RNaseH_sf"/>
</dbReference>
<gene>
    <name evidence="2" type="ORF">HPB51_015975</name>
</gene>
<dbReference type="Gene3D" id="3.30.420.10">
    <property type="entry name" value="Ribonuclease H-like superfamily/Ribonuclease H"/>
    <property type="match status" value="1"/>
</dbReference>
<dbReference type="GO" id="GO:0003676">
    <property type="term" value="F:nucleic acid binding"/>
    <property type="evidence" value="ECO:0007669"/>
    <property type="project" value="InterPro"/>
</dbReference>
<reference evidence="2" key="2">
    <citation type="submission" date="2021-09" db="EMBL/GenBank/DDBJ databases">
        <authorList>
            <person name="Jia N."/>
            <person name="Wang J."/>
            <person name="Shi W."/>
            <person name="Du L."/>
            <person name="Sun Y."/>
            <person name="Zhan W."/>
            <person name="Jiang J."/>
            <person name="Wang Q."/>
            <person name="Zhang B."/>
            <person name="Ji P."/>
            <person name="Sakyi L.B."/>
            <person name="Cui X."/>
            <person name="Yuan T."/>
            <person name="Jiang B."/>
            <person name="Yang W."/>
            <person name="Lam T.T.-Y."/>
            <person name="Chang Q."/>
            <person name="Ding S."/>
            <person name="Wang X."/>
            <person name="Zhu J."/>
            <person name="Ruan X."/>
            <person name="Zhao L."/>
            <person name="Wei J."/>
            <person name="Que T."/>
            <person name="Du C."/>
            <person name="Cheng J."/>
            <person name="Dai P."/>
            <person name="Han X."/>
            <person name="Huang E."/>
            <person name="Gao Y."/>
            <person name="Liu J."/>
            <person name="Shao H."/>
            <person name="Ye R."/>
            <person name="Li L."/>
            <person name="Wei W."/>
            <person name="Wang X."/>
            <person name="Wang C."/>
            <person name="Huo Q."/>
            <person name="Li W."/>
            <person name="Guo W."/>
            <person name="Chen H."/>
            <person name="Chen S."/>
            <person name="Zhou L."/>
            <person name="Zhou L."/>
            <person name="Ni X."/>
            <person name="Tian J."/>
            <person name="Zhou Y."/>
            <person name="Sheng Y."/>
            <person name="Liu T."/>
            <person name="Pan Y."/>
            <person name="Xia L."/>
            <person name="Li J."/>
            <person name="Zhao F."/>
            <person name="Cao W."/>
        </authorList>
    </citation>
    <scope>NUCLEOTIDE SEQUENCE</scope>
    <source>
        <strain evidence="2">Rmic-2018</strain>
        <tissue evidence="2">Larvae</tissue>
    </source>
</reference>